<dbReference type="Pfam" id="PF11146">
    <property type="entry name" value="DUF2905"/>
    <property type="match status" value="1"/>
</dbReference>
<dbReference type="AlphaFoldDB" id="A0A1F7RML7"/>
<evidence type="ECO:0000313" key="2">
    <source>
        <dbReference type="EMBL" id="OGL42763.1"/>
    </source>
</evidence>
<sequence length="74" mass="8590">MRDITYTIIGFGLILIVIGGVLLLSDRIPWFGKLWGDMHKEGTNWSFHFPVVTWIIISILLTIIVNVFICIFRR</sequence>
<keyword evidence="1" id="KW-0812">Transmembrane</keyword>
<feature type="transmembrane region" description="Helical" evidence="1">
    <location>
        <begin position="7"/>
        <end position="25"/>
    </location>
</feature>
<organism evidence="2 3">
    <name type="scientific">Candidatus Schekmanbacteria bacterium RBG_13_48_7</name>
    <dbReference type="NCBI Taxonomy" id="1817878"/>
    <lineage>
        <taxon>Bacteria</taxon>
        <taxon>Candidatus Schekmaniibacteriota</taxon>
    </lineage>
</organism>
<dbReference type="InterPro" id="IPR021320">
    <property type="entry name" value="DUF2905"/>
</dbReference>
<evidence type="ECO:0008006" key="4">
    <source>
        <dbReference type="Google" id="ProtNLM"/>
    </source>
</evidence>
<keyword evidence="1" id="KW-1133">Transmembrane helix</keyword>
<dbReference type="PANTHER" id="PTHR36443">
    <property type="entry name" value="BSR5223 PROTEIN"/>
    <property type="match status" value="1"/>
</dbReference>
<evidence type="ECO:0000256" key="1">
    <source>
        <dbReference type="SAM" id="Phobius"/>
    </source>
</evidence>
<feature type="transmembrane region" description="Helical" evidence="1">
    <location>
        <begin position="45"/>
        <end position="72"/>
    </location>
</feature>
<dbReference type="EMBL" id="MGDD01000307">
    <property type="protein sequence ID" value="OGL42763.1"/>
    <property type="molecule type" value="Genomic_DNA"/>
</dbReference>
<proteinExistence type="predicted"/>
<name>A0A1F7RML7_9BACT</name>
<comment type="caution">
    <text evidence="2">The sequence shown here is derived from an EMBL/GenBank/DDBJ whole genome shotgun (WGS) entry which is preliminary data.</text>
</comment>
<accession>A0A1F7RML7</accession>
<dbReference type="PANTHER" id="PTHR36443:SF1">
    <property type="entry name" value="BSR5223 PROTEIN"/>
    <property type="match status" value="1"/>
</dbReference>
<gene>
    <name evidence="2" type="ORF">A2161_08955</name>
</gene>
<protein>
    <recommendedName>
        <fullName evidence="4">DUF2905 domain-containing protein</fullName>
    </recommendedName>
</protein>
<dbReference type="Proteomes" id="UP000179266">
    <property type="component" value="Unassembled WGS sequence"/>
</dbReference>
<keyword evidence="1" id="KW-0472">Membrane</keyword>
<reference evidence="2 3" key="1">
    <citation type="journal article" date="2016" name="Nat. Commun.">
        <title>Thousands of microbial genomes shed light on interconnected biogeochemical processes in an aquifer system.</title>
        <authorList>
            <person name="Anantharaman K."/>
            <person name="Brown C.T."/>
            <person name="Hug L.A."/>
            <person name="Sharon I."/>
            <person name="Castelle C.J."/>
            <person name="Probst A.J."/>
            <person name="Thomas B.C."/>
            <person name="Singh A."/>
            <person name="Wilkins M.J."/>
            <person name="Karaoz U."/>
            <person name="Brodie E.L."/>
            <person name="Williams K.H."/>
            <person name="Hubbard S.S."/>
            <person name="Banfield J.F."/>
        </authorList>
    </citation>
    <scope>NUCLEOTIDE SEQUENCE [LARGE SCALE GENOMIC DNA]</scope>
</reference>
<evidence type="ECO:0000313" key="3">
    <source>
        <dbReference type="Proteomes" id="UP000179266"/>
    </source>
</evidence>